<dbReference type="STRING" id="861298.SAMN04488136_115101"/>
<dbReference type="RefSeq" id="WP_093274831.1">
    <property type="nucleotide sequence ID" value="NZ_FNDD01000015.1"/>
</dbReference>
<sequence length="232" mass="25563">MTKLSLIAVCSSLMLGVSAPALAVDFPHLTTSGYGEVVAKPDMATFSVSVVESTMTAEQAKSKVDDVVGRFLNSLKQAGVADSNIASSNLYLTPQYHYPKDEKPELVGYRASRNVAVTVKDISKLNQFLEVALVDGINQIDNIQLTVSDEAIYQEQARQAAIKDANQKARSLAKGFNRDLGDVWEIRYNNSNTQPVLLKSMKMDSSRMESDSYQDASITIRDRVEVVYKLED</sequence>
<gene>
    <name evidence="2" type="ORF">SAMN04488136_115101</name>
</gene>
<dbReference type="PANTHER" id="PTHR34387">
    <property type="entry name" value="SLR1258 PROTEIN"/>
    <property type="match status" value="1"/>
</dbReference>
<dbReference type="PANTHER" id="PTHR34387:SF1">
    <property type="entry name" value="PERIPLASMIC IMMUNOGENIC PROTEIN"/>
    <property type="match status" value="1"/>
</dbReference>
<dbReference type="GO" id="GO:0006974">
    <property type="term" value="P:DNA damage response"/>
    <property type="evidence" value="ECO:0007669"/>
    <property type="project" value="TreeGrafter"/>
</dbReference>
<dbReference type="InterPro" id="IPR052022">
    <property type="entry name" value="26kDa_periplasmic_antigen"/>
</dbReference>
<evidence type="ECO:0008006" key="4">
    <source>
        <dbReference type="Google" id="ProtNLM"/>
    </source>
</evidence>
<dbReference type="NCBIfam" id="NF008299">
    <property type="entry name" value="PRK11087.1"/>
    <property type="match status" value="1"/>
</dbReference>
<dbReference type="Proteomes" id="UP000198854">
    <property type="component" value="Unassembled WGS sequence"/>
</dbReference>
<dbReference type="OrthoDB" id="5985609at2"/>
<dbReference type="EMBL" id="FNDD01000015">
    <property type="protein sequence ID" value="SDH41664.1"/>
    <property type="molecule type" value="Genomic_DNA"/>
</dbReference>
<reference evidence="2 3" key="1">
    <citation type="submission" date="2016-10" db="EMBL/GenBank/DDBJ databases">
        <authorList>
            <person name="de Groot N.N."/>
        </authorList>
    </citation>
    <scope>NUCLEOTIDE SEQUENCE [LARGE SCALE GENOMIC DNA]</scope>
    <source>
        <strain evidence="2 3">CGMCC 1.10228</strain>
    </source>
</reference>
<evidence type="ECO:0000256" key="1">
    <source>
        <dbReference type="SAM" id="SignalP"/>
    </source>
</evidence>
<keyword evidence="1" id="KW-0732">Signal</keyword>
<accession>A0A1G8C8D2</accession>
<name>A0A1G8C8D2_9VIBR</name>
<organism evidence="2 3">
    <name type="scientific">Vibrio xiamenensis</name>
    <dbReference type="NCBI Taxonomy" id="861298"/>
    <lineage>
        <taxon>Bacteria</taxon>
        <taxon>Pseudomonadati</taxon>
        <taxon>Pseudomonadota</taxon>
        <taxon>Gammaproteobacteria</taxon>
        <taxon>Vibrionales</taxon>
        <taxon>Vibrionaceae</taxon>
        <taxon>Vibrio</taxon>
    </lineage>
</organism>
<dbReference type="Gene3D" id="3.30.110.170">
    <property type="entry name" value="Protein of unknown function (DUF541), domain 1"/>
    <property type="match status" value="1"/>
</dbReference>
<proteinExistence type="predicted"/>
<protein>
    <recommendedName>
        <fullName evidence="4">Oxidative stress defense protein</fullName>
    </recommendedName>
</protein>
<dbReference type="InterPro" id="IPR007497">
    <property type="entry name" value="SIMPL/DUF541"/>
</dbReference>
<dbReference type="Pfam" id="PF04402">
    <property type="entry name" value="SIMPL"/>
    <property type="match status" value="1"/>
</dbReference>
<evidence type="ECO:0000313" key="3">
    <source>
        <dbReference type="Proteomes" id="UP000198854"/>
    </source>
</evidence>
<feature type="chain" id="PRO_5011461058" description="Oxidative stress defense protein" evidence="1">
    <location>
        <begin position="24"/>
        <end position="232"/>
    </location>
</feature>
<dbReference type="Gene3D" id="3.30.70.2970">
    <property type="entry name" value="Protein of unknown function (DUF541), domain 2"/>
    <property type="match status" value="1"/>
</dbReference>
<dbReference type="AlphaFoldDB" id="A0A1G8C8D2"/>
<keyword evidence="3" id="KW-1185">Reference proteome</keyword>
<feature type="signal peptide" evidence="1">
    <location>
        <begin position="1"/>
        <end position="23"/>
    </location>
</feature>
<evidence type="ECO:0000313" key="2">
    <source>
        <dbReference type="EMBL" id="SDH41664.1"/>
    </source>
</evidence>